<feature type="transmembrane region" description="Helical" evidence="10">
    <location>
        <begin position="119"/>
        <end position="137"/>
    </location>
</feature>
<feature type="region of interest" description="Disordered" evidence="11">
    <location>
        <begin position="1"/>
        <end position="25"/>
    </location>
</feature>
<keyword evidence="13" id="KW-1185">Reference proteome</keyword>
<evidence type="ECO:0000313" key="13">
    <source>
        <dbReference type="Proteomes" id="UP000800097"/>
    </source>
</evidence>
<dbReference type="AlphaFoldDB" id="A0A6A6JLB3"/>
<dbReference type="PANTHER" id="PTHR12714">
    <property type="entry name" value="PROTEIN-S ISOPRENYLCYSTEINE O-METHYLTRANSFERASE"/>
    <property type="match status" value="1"/>
</dbReference>
<evidence type="ECO:0000256" key="10">
    <source>
        <dbReference type="RuleBase" id="RU362022"/>
    </source>
</evidence>
<evidence type="ECO:0000256" key="1">
    <source>
        <dbReference type="ARBA" id="ARBA00004141"/>
    </source>
</evidence>
<keyword evidence="4 10" id="KW-0489">Methyltransferase</keyword>
<evidence type="ECO:0000313" key="12">
    <source>
        <dbReference type="EMBL" id="KAF2277044.1"/>
    </source>
</evidence>
<evidence type="ECO:0000256" key="6">
    <source>
        <dbReference type="ARBA" id="ARBA00022691"/>
    </source>
</evidence>
<evidence type="ECO:0000256" key="3">
    <source>
        <dbReference type="ARBA" id="ARBA00012151"/>
    </source>
</evidence>
<name>A0A6A6JLB3_WESOR</name>
<keyword evidence="10" id="KW-0256">Endoplasmic reticulum</keyword>
<dbReference type="OrthoDB" id="422086at2759"/>
<dbReference type="PROSITE" id="PS51564">
    <property type="entry name" value="SAM_ICMT"/>
    <property type="match status" value="1"/>
</dbReference>
<evidence type="ECO:0000256" key="4">
    <source>
        <dbReference type="ARBA" id="ARBA00022603"/>
    </source>
</evidence>
<dbReference type="GO" id="GO:0005789">
    <property type="term" value="C:endoplasmic reticulum membrane"/>
    <property type="evidence" value="ECO:0007669"/>
    <property type="project" value="UniProtKB-SubCell"/>
</dbReference>
<evidence type="ECO:0000256" key="11">
    <source>
        <dbReference type="SAM" id="MobiDB-lite"/>
    </source>
</evidence>
<gene>
    <name evidence="12" type="ORF">EI97DRAFT_396895</name>
</gene>
<sequence>MNGHSRRHNPLEEDKDLPTKSSTFTVHSSTKYPIPIAFYPNGNRSLSGIALRAFWLGVFFVLGLTLTVFLSLSHSRLWRPPFFVSTLCLFHFLEFWITAEYNTPSAYVSSFLLTNGSRYRQAHTFAFLETIITSYFFPGWQARVNPPSVIALGIFMIVVGQTVRSWAMAQAGTNFNHQVQSEKNEGHELVTRGLYAWFRHPSYFGFFWWGLGTQVVLGNAVSFIGYAVVLWYFFKTRIEHEEKHLVEFFGKDYEDYRARTRVWIPFI</sequence>
<dbReference type="PANTHER" id="PTHR12714:SF9">
    <property type="entry name" value="PROTEIN-S-ISOPRENYLCYSTEINE O-METHYLTRANSFERASE"/>
    <property type="match status" value="1"/>
</dbReference>
<evidence type="ECO:0000256" key="5">
    <source>
        <dbReference type="ARBA" id="ARBA00022679"/>
    </source>
</evidence>
<accession>A0A6A6JLB3</accession>
<keyword evidence="5" id="KW-0808">Transferase</keyword>
<dbReference type="EMBL" id="ML986491">
    <property type="protein sequence ID" value="KAF2277044.1"/>
    <property type="molecule type" value="Genomic_DNA"/>
</dbReference>
<comment type="similarity">
    <text evidence="2 10">Belongs to the class VI-like SAM-binding methyltransferase superfamily. Isoprenylcysteine carboxyl methyltransferase family.</text>
</comment>
<protein>
    <recommendedName>
        <fullName evidence="3 10">Protein-S-isoprenylcysteine O-methyltransferase</fullName>
        <ecNumber evidence="3 10">2.1.1.100</ecNumber>
    </recommendedName>
</protein>
<dbReference type="InterPro" id="IPR025770">
    <property type="entry name" value="PPMT_MeTrfase"/>
</dbReference>
<evidence type="ECO:0000256" key="8">
    <source>
        <dbReference type="ARBA" id="ARBA00022989"/>
    </source>
</evidence>
<feature type="transmembrane region" description="Helical" evidence="10">
    <location>
        <begin position="49"/>
        <end position="70"/>
    </location>
</feature>
<keyword evidence="7 10" id="KW-0812">Transmembrane</keyword>
<comment type="catalytic activity">
    <reaction evidence="10">
        <text>[protein]-C-terminal S-[(2E,6E)-farnesyl]-L-cysteine + S-adenosyl-L-methionine = [protein]-C-terminal S-[(2E,6E)-farnesyl]-L-cysteine methyl ester + S-adenosyl-L-homocysteine</text>
        <dbReference type="Rhea" id="RHEA:21672"/>
        <dbReference type="Rhea" id="RHEA-COMP:12125"/>
        <dbReference type="Rhea" id="RHEA-COMP:12126"/>
        <dbReference type="ChEBI" id="CHEBI:57856"/>
        <dbReference type="ChEBI" id="CHEBI:59789"/>
        <dbReference type="ChEBI" id="CHEBI:90510"/>
        <dbReference type="ChEBI" id="CHEBI:90511"/>
        <dbReference type="EC" id="2.1.1.100"/>
    </reaction>
</comment>
<feature type="transmembrane region" description="Helical" evidence="10">
    <location>
        <begin position="149"/>
        <end position="167"/>
    </location>
</feature>
<dbReference type="EC" id="2.1.1.100" evidence="3 10"/>
<keyword evidence="6 10" id="KW-0949">S-adenosyl-L-methionine</keyword>
<dbReference type="InterPro" id="IPR007269">
    <property type="entry name" value="ICMT_MeTrfase"/>
</dbReference>
<dbReference type="Pfam" id="PF04140">
    <property type="entry name" value="ICMT"/>
    <property type="match status" value="1"/>
</dbReference>
<evidence type="ECO:0000256" key="9">
    <source>
        <dbReference type="ARBA" id="ARBA00023136"/>
    </source>
</evidence>
<feature type="transmembrane region" description="Helical" evidence="10">
    <location>
        <begin position="206"/>
        <end position="234"/>
    </location>
</feature>
<keyword evidence="9 10" id="KW-0472">Membrane</keyword>
<feature type="compositionally biased region" description="Basic and acidic residues" evidence="11">
    <location>
        <begin position="9"/>
        <end position="18"/>
    </location>
</feature>
<dbReference type="Gene3D" id="1.20.120.1630">
    <property type="match status" value="1"/>
</dbReference>
<organism evidence="12 13">
    <name type="scientific">Westerdykella ornata</name>
    <dbReference type="NCBI Taxonomy" id="318751"/>
    <lineage>
        <taxon>Eukaryota</taxon>
        <taxon>Fungi</taxon>
        <taxon>Dikarya</taxon>
        <taxon>Ascomycota</taxon>
        <taxon>Pezizomycotina</taxon>
        <taxon>Dothideomycetes</taxon>
        <taxon>Pleosporomycetidae</taxon>
        <taxon>Pleosporales</taxon>
        <taxon>Sporormiaceae</taxon>
        <taxon>Westerdykella</taxon>
    </lineage>
</organism>
<evidence type="ECO:0000256" key="2">
    <source>
        <dbReference type="ARBA" id="ARBA00009140"/>
    </source>
</evidence>
<evidence type="ECO:0000256" key="7">
    <source>
        <dbReference type="ARBA" id="ARBA00022692"/>
    </source>
</evidence>
<feature type="transmembrane region" description="Helical" evidence="10">
    <location>
        <begin position="82"/>
        <end position="99"/>
    </location>
</feature>
<comment type="subcellular location">
    <subcellularLocation>
        <location evidence="10">Endoplasmic reticulum membrane</location>
        <topology evidence="10">Multi-pass membrane protein</topology>
    </subcellularLocation>
    <subcellularLocation>
        <location evidence="1">Membrane</location>
        <topology evidence="1">Multi-pass membrane protein</topology>
    </subcellularLocation>
</comment>
<dbReference type="GO" id="GO:0004671">
    <property type="term" value="F:protein C-terminal S-isoprenylcysteine carboxyl O-methyltransferase activity"/>
    <property type="evidence" value="ECO:0007669"/>
    <property type="project" value="UniProtKB-EC"/>
</dbReference>
<proteinExistence type="inferred from homology"/>
<dbReference type="GeneID" id="54549523"/>
<dbReference type="RefSeq" id="XP_033654583.1">
    <property type="nucleotide sequence ID" value="XM_033796348.1"/>
</dbReference>
<dbReference type="Proteomes" id="UP000800097">
    <property type="component" value="Unassembled WGS sequence"/>
</dbReference>
<reference evidence="12" key="1">
    <citation type="journal article" date="2020" name="Stud. Mycol.">
        <title>101 Dothideomycetes genomes: a test case for predicting lifestyles and emergence of pathogens.</title>
        <authorList>
            <person name="Haridas S."/>
            <person name="Albert R."/>
            <person name="Binder M."/>
            <person name="Bloem J."/>
            <person name="Labutti K."/>
            <person name="Salamov A."/>
            <person name="Andreopoulos B."/>
            <person name="Baker S."/>
            <person name="Barry K."/>
            <person name="Bills G."/>
            <person name="Bluhm B."/>
            <person name="Cannon C."/>
            <person name="Castanera R."/>
            <person name="Culley D."/>
            <person name="Daum C."/>
            <person name="Ezra D."/>
            <person name="Gonzalez J."/>
            <person name="Henrissat B."/>
            <person name="Kuo A."/>
            <person name="Liang C."/>
            <person name="Lipzen A."/>
            <person name="Lutzoni F."/>
            <person name="Magnuson J."/>
            <person name="Mondo S."/>
            <person name="Nolan M."/>
            <person name="Ohm R."/>
            <person name="Pangilinan J."/>
            <person name="Park H.-J."/>
            <person name="Ramirez L."/>
            <person name="Alfaro M."/>
            <person name="Sun H."/>
            <person name="Tritt A."/>
            <person name="Yoshinaga Y."/>
            <person name="Zwiers L.-H."/>
            <person name="Turgeon B."/>
            <person name="Goodwin S."/>
            <person name="Spatafora J."/>
            <person name="Crous P."/>
            <person name="Grigoriev I."/>
        </authorList>
    </citation>
    <scope>NUCLEOTIDE SEQUENCE</scope>
    <source>
        <strain evidence="12">CBS 379.55</strain>
    </source>
</reference>
<keyword evidence="8 10" id="KW-1133">Transmembrane helix</keyword>
<dbReference type="GO" id="GO:0032259">
    <property type="term" value="P:methylation"/>
    <property type="evidence" value="ECO:0007669"/>
    <property type="project" value="UniProtKB-KW"/>
</dbReference>